<gene>
    <name evidence="2" type="ORF">NIES4072_59130</name>
</gene>
<dbReference type="RefSeq" id="WP_109011974.1">
    <property type="nucleotide sequence ID" value="NZ_BDUD01000001.1"/>
</dbReference>
<organism evidence="2 3">
    <name type="scientific">Nostoc commune NIES-4072</name>
    <dbReference type="NCBI Taxonomy" id="2005467"/>
    <lineage>
        <taxon>Bacteria</taxon>
        <taxon>Bacillati</taxon>
        <taxon>Cyanobacteriota</taxon>
        <taxon>Cyanophyceae</taxon>
        <taxon>Nostocales</taxon>
        <taxon>Nostocaceae</taxon>
        <taxon>Nostoc</taxon>
    </lineage>
</organism>
<comment type="caution">
    <text evidence="2">The sequence shown here is derived from an EMBL/GenBank/DDBJ whole genome shotgun (WGS) entry which is preliminary data.</text>
</comment>
<sequence length="161" mass="18472">MINNIQKLRERLFTSGIVTNEQELQGCTSEEIAYIESKYGVLPKTYREILGLLGHSAGKLVRGSEFEFYFERLIKMNEWQRESLLESIAEGDECTTLPDNAFCICALHGDPWFIIADGQDDSCVYFLHDDCITIKEASKSVMDWIEGFVEQAEYLINRGLR</sequence>
<evidence type="ECO:0000313" key="2">
    <source>
        <dbReference type="EMBL" id="GBG22205.1"/>
    </source>
</evidence>
<dbReference type="OrthoDB" id="512472at2"/>
<dbReference type="SMART" id="SM00860">
    <property type="entry name" value="SMI1_KNR4"/>
    <property type="match status" value="1"/>
</dbReference>
<evidence type="ECO:0000313" key="3">
    <source>
        <dbReference type="Proteomes" id="UP000245124"/>
    </source>
</evidence>
<accession>A0A2R5FV88</accession>
<name>A0A2R5FV88_NOSCO</name>
<dbReference type="EMBL" id="BDUD01000001">
    <property type="protein sequence ID" value="GBG22205.1"/>
    <property type="molecule type" value="Genomic_DNA"/>
</dbReference>
<dbReference type="SUPFAM" id="SSF160631">
    <property type="entry name" value="SMI1/KNR4-like"/>
    <property type="match status" value="1"/>
</dbReference>
<keyword evidence="3" id="KW-1185">Reference proteome</keyword>
<evidence type="ECO:0000259" key="1">
    <source>
        <dbReference type="SMART" id="SM00860"/>
    </source>
</evidence>
<protein>
    <recommendedName>
        <fullName evidence="1">Knr4/Smi1-like domain-containing protein</fullName>
    </recommendedName>
</protein>
<dbReference type="InterPro" id="IPR037883">
    <property type="entry name" value="Knr4/Smi1-like_sf"/>
</dbReference>
<dbReference type="AlphaFoldDB" id="A0A2R5FV88"/>
<dbReference type="Pfam" id="PF09346">
    <property type="entry name" value="SMI1_KNR4"/>
    <property type="match status" value="1"/>
</dbReference>
<reference evidence="2 3" key="1">
    <citation type="submission" date="2017-06" db="EMBL/GenBank/DDBJ databases">
        <title>Genome sequencing of cyanobaciteial culture collection at National Institute for Environmental Studies (NIES).</title>
        <authorList>
            <person name="Hirose Y."/>
            <person name="Shimura Y."/>
            <person name="Fujisawa T."/>
            <person name="Nakamura Y."/>
            <person name="Kawachi M."/>
        </authorList>
    </citation>
    <scope>NUCLEOTIDE SEQUENCE [LARGE SCALE GENOMIC DNA]</scope>
    <source>
        <strain evidence="2 3">NIES-4072</strain>
    </source>
</reference>
<feature type="domain" description="Knr4/Smi1-like" evidence="1">
    <location>
        <begin position="26"/>
        <end position="147"/>
    </location>
</feature>
<dbReference type="Gene3D" id="3.40.1580.10">
    <property type="entry name" value="SMI1/KNR4-like"/>
    <property type="match status" value="1"/>
</dbReference>
<dbReference type="Proteomes" id="UP000245124">
    <property type="component" value="Unassembled WGS sequence"/>
</dbReference>
<proteinExistence type="predicted"/>
<dbReference type="InterPro" id="IPR018958">
    <property type="entry name" value="Knr4/Smi1-like_dom"/>
</dbReference>